<evidence type="ECO:0000256" key="1">
    <source>
        <dbReference type="SAM" id="MobiDB-lite"/>
    </source>
</evidence>
<organism evidence="2 3">
    <name type="scientific">Cucurbita moschata</name>
    <name type="common">Winter crookneck squash</name>
    <name type="synonym">Cucurbita pepo var. moschata</name>
    <dbReference type="NCBI Taxonomy" id="3662"/>
    <lineage>
        <taxon>Eukaryota</taxon>
        <taxon>Viridiplantae</taxon>
        <taxon>Streptophyta</taxon>
        <taxon>Embryophyta</taxon>
        <taxon>Tracheophyta</taxon>
        <taxon>Spermatophyta</taxon>
        <taxon>Magnoliopsida</taxon>
        <taxon>eudicotyledons</taxon>
        <taxon>Gunneridae</taxon>
        <taxon>Pentapetalae</taxon>
        <taxon>rosids</taxon>
        <taxon>fabids</taxon>
        <taxon>Cucurbitales</taxon>
        <taxon>Cucurbitaceae</taxon>
        <taxon>Cucurbiteae</taxon>
        <taxon>Cucurbita</taxon>
    </lineage>
</organism>
<dbReference type="Proteomes" id="UP000504609">
    <property type="component" value="Unplaced"/>
</dbReference>
<dbReference type="AlphaFoldDB" id="A0A6J1FKF2"/>
<name>A0A6J1FKF2_CUCMO</name>
<accession>A0A6J1FKF2</accession>
<feature type="region of interest" description="Disordered" evidence="1">
    <location>
        <begin position="77"/>
        <end position="96"/>
    </location>
</feature>
<dbReference type="PANTHER" id="PTHR34046:SF7">
    <property type="entry name" value="DUF740 FAMILY PROTEIN"/>
    <property type="match status" value="1"/>
</dbReference>
<reference evidence="3" key="1">
    <citation type="submission" date="2025-08" db="UniProtKB">
        <authorList>
            <consortium name="RefSeq"/>
        </authorList>
    </citation>
    <scope>IDENTIFICATION</scope>
    <source>
        <tissue evidence="3">Young leaves</tissue>
    </source>
</reference>
<evidence type="ECO:0000313" key="3">
    <source>
        <dbReference type="RefSeq" id="XP_022940504.1"/>
    </source>
</evidence>
<proteinExistence type="predicted"/>
<sequence length="159" mass="17913">MANLHKSKSDYDDLRRHRRCCCCKRHPKHRQSPGVCSLCLTEKLSQILSATTSSRKISDSLSSSSSDSYSYYSSVSSCSSCSSPNRPYDKATASSIYKKSRSMAFASRFRRGTDSDSGKKSHLGFWSRFLNRPRRKRMELEEALMHSRSSAVVQGNVHG</sequence>
<dbReference type="GeneID" id="111446076"/>
<dbReference type="KEGG" id="cmos:111446076"/>
<protein>
    <submittedName>
        <fullName evidence="3">Uncharacterized protein LOC111446076</fullName>
    </submittedName>
</protein>
<evidence type="ECO:0000313" key="2">
    <source>
        <dbReference type="Proteomes" id="UP000504609"/>
    </source>
</evidence>
<dbReference type="PANTHER" id="PTHR34046">
    <property type="entry name" value="OS06G0218800 PROTEIN"/>
    <property type="match status" value="1"/>
</dbReference>
<gene>
    <name evidence="3" type="primary">LOC111446076</name>
</gene>
<keyword evidence="2" id="KW-1185">Reference proteome</keyword>
<dbReference type="RefSeq" id="XP_022940504.1">
    <property type="nucleotide sequence ID" value="XM_023084736.1"/>
</dbReference>